<evidence type="ECO:0000256" key="1">
    <source>
        <dbReference type="ARBA" id="ARBA00022676"/>
    </source>
</evidence>
<evidence type="ECO:0000313" key="6">
    <source>
        <dbReference type="Proteomes" id="UP000405656"/>
    </source>
</evidence>
<evidence type="ECO:0000256" key="2">
    <source>
        <dbReference type="ARBA" id="ARBA00022679"/>
    </source>
</evidence>
<dbReference type="RefSeq" id="WP_264278107.1">
    <property type="nucleotide sequence ID" value="NZ_JAOZXM010000004.1"/>
</dbReference>
<name>A0A825SK74_CAMLA</name>
<keyword evidence="1" id="KW-0328">Glycosyltransferase</keyword>
<gene>
    <name evidence="5" type="ORF">YZ36_05850</name>
</gene>
<evidence type="ECO:0000256" key="3">
    <source>
        <dbReference type="ARBA" id="ARBA00022723"/>
    </source>
</evidence>
<sequence>MNIVFACSGEYIKFVSVVIMSILNYKQTNDEIDFTIITSNDLSEELKHKIKLFESEIQKQYIYKIKISLFYVNENDYNKYSNHFIKHSANYWRLKLGDALDDSVKKCLFLGADVLVLSDLKELFDTDMQGKTVAMAPDRFNYKGYVRKMCSLTSKEDFIFPYPEFYSNDDVMLIDLDSWRSRGIEAKCLSMLQAYEPVFAEQDILNAVLGNDIFEISAKWNFWIGGHFVLPRLGKSKISFGDESLQPYWKYTRQEFEDMKNDLKIVHFTHHCRKPWEDSYSQIDKQFRYIQYPYYNKWWEIAKNTPIFSEELMSIYSNIENNKLNSYQKSVVANFEAYNKYWLEEQNKYKKFSEEIKSKLEISENNNKILQETINSNEKQREILEIAKLKQEHVLNECKIKEIELDISIKKLQLQEKQKIIKFKFDKIIDHSAKDRICNHLSYQLGQAALVNSKTLLGWIRMPFVFSYLRDKHKRDQKKYKEAIKNNSLTPLPSLEVYPDYKEALKIKKYFSYQLGQALIKAHSSWYKGGYFKLIFEIIKLKKQRNKV</sequence>
<dbReference type="PANTHER" id="PTHR13778">
    <property type="entry name" value="GLYCOSYLTRANSFERASE 8 DOMAIN-CONTAINING PROTEIN"/>
    <property type="match status" value="1"/>
</dbReference>
<dbReference type="Pfam" id="PF01501">
    <property type="entry name" value="Glyco_transf_8"/>
    <property type="match status" value="1"/>
</dbReference>
<dbReference type="SUPFAM" id="SSF53448">
    <property type="entry name" value="Nucleotide-diphospho-sugar transferases"/>
    <property type="match status" value="1"/>
</dbReference>
<organism evidence="5 6">
    <name type="scientific">Campylobacter lari</name>
    <dbReference type="NCBI Taxonomy" id="201"/>
    <lineage>
        <taxon>Bacteria</taxon>
        <taxon>Pseudomonadati</taxon>
        <taxon>Campylobacterota</taxon>
        <taxon>Epsilonproteobacteria</taxon>
        <taxon>Campylobacterales</taxon>
        <taxon>Campylobacteraceae</taxon>
        <taxon>Campylobacter</taxon>
    </lineage>
</organism>
<dbReference type="InterPro" id="IPR002495">
    <property type="entry name" value="Glyco_trans_8"/>
</dbReference>
<dbReference type="PANTHER" id="PTHR13778:SF47">
    <property type="entry name" value="LIPOPOLYSACCHARIDE 1,3-GALACTOSYLTRANSFERASE"/>
    <property type="match status" value="1"/>
</dbReference>
<proteinExistence type="predicted"/>
<reference evidence="5 6" key="1">
    <citation type="submission" date="2018-05" db="EMBL/GenBank/DDBJ databases">
        <authorList>
            <consortium name="PulseNet: The National Subtyping Network for Foodborne Disease Surveillance"/>
            <person name="Tarr C.L."/>
            <person name="Trees E."/>
            <person name="Katz L.S."/>
            <person name="Carleton-Romer H.A."/>
            <person name="Stroika S."/>
            <person name="Kucerova Z."/>
            <person name="Roache K.F."/>
            <person name="Sabol A.L."/>
            <person name="Besser J."/>
            <person name="Gerner-Smidt P."/>
        </authorList>
    </citation>
    <scope>NUCLEOTIDE SEQUENCE [LARGE SCALE GENOMIC DNA]</scope>
    <source>
        <strain evidence="5 6">20110455</strain>
    </source>
</reference>
<dbReference type="Proteomes" id="UP000405656">
    <property type="component" value="Unassembled WGS sequence"/>
</dbReference>
<dbReference type="GO" id="GO:0016757">
    <property type="term" value="F:glycosyltransferase activity"/>
    <property type="evidence" value="ECO:0007669"/>
    <property type="project" value="UniProtKB-KW"/>
</dbReference>
<dbReference type="InterPro" id="IPR050748">
    <property type="entry name" value="Glycosyltrans_8_dom-fam"/>
</dbReference>
<dbReference type="AlphaFoldDB" id="A0A825SK74"/>
<dbReference type="Gene3D" id="3.90.550.10">
    <property type="entry name" value="Spore Coat Polysaccharide Biosynthesis Protein SpsA, Chain A"/>
    <property type="match status" value="1"/>
</dbReference>
<feature type="coiled-coil region" evidence="4">
    <location>
        <begin position="353"/>
        <end position="387"/>
    </location>
</feature>
<evidence type="ECO:0000313" key="5">
    <source>
        <dbReference type="EMBL" id="EAK0451501.1"/>
    </source>
</evidence>
<comment type="caution">
    <text evidence="5">The sequence shown here is derived from an EMBL/GenBank/DDBJ whole genome shotgun (WGS) entry which is preliminary data.</text>
</comment>
<keyword evidence="3" id="KW-0479">Metal-binding</keyword>
<keyword evidence="4" id="KW-0175">Coiled coil</keyword>
<dbReference type="EMBL" id="AACCWZ010000008">
    <property type="protein sequence ID" value="EAK0451501.1"/>
    <property type="molecule type" value="Genomic_DNA"/>
</dbReference>
<protein>
    <submittedName>
        <fullName evidence="5">Glycosyltransferase family 8 protein</fullName>
    </submittedName>
</protein>
<keyword evidence="2 5" id="KW-0808">Transferase</keyword>
<dbReference type="InterPro" id="IPR029044">
    <property type="entry name" value="Nucleotide-diphossugar_trans"/>
</dbReference>
<dbReference type="GO" id="GO:0046872">
    <property type="term" value="F:metal ion binding"/>
    <property type="evidence" value="ECO:0007669"/>
    <property type="project" value="UniProtKB-KW"/>
</dbReference>
<accession>A0A825SK74</accession>
<dbReference type="CDD" id="cd04194">
    <property type="entry name" value="GT8_A4GalT_like"/>
    <property type="match status" value="1"/>
</dbReference>
<evidence type="ECO:0000256" key="4">
    <source>
        <dbReference type="SAM" id="Coils"/>
    </source>
</evidence>